<protein>
    <submittedName>
        <fullName evidence="1">Putative oxidoreductase</fullName>
    </submittedName>
</protein>
<name>A0A8S5U482_9CAUD</name>
<dbReference type="EMBL" id="BK016005">
    <property type="protein sequence ID" value="DAF89263.1"/>
    <property type="molecule type" value="Genomic_DNA"/>
</dbReference>
<organism evidence="1">
    <name type="scientific">Siphoviridae sp. ct6GI21</name>
    <dbReference type="NCBI Taxonomy" id="2825340"/>
    <lineage>
        <taxon>Viruses</taxon>
        <taxon>Duplodnaviria</taxon>
        <taxon>Heunggongvirae</taxon>
        <taxon>Uroviricota</taxon>
        <taxon>Caudoviricetes</taxon>
    </lineage>
</organism>
<evidence type="ECO:0000313" key="1">
    <source>
        <dbReference type="EMBL" id="DAF89263.1"/>
    </source>
</evidence>
<proteinExistence type="predicted"/>
<reference evidence="1" key="1">
    <citation type="journal article" date="2021" name="Proc. Natl. Acad. Sci. U.S.A.">
        <title>A Catalog of Tens of Thousands of Viruses from Human Metagenomes Reveals Hidden Associations with Chronic Diseases.</title>
        <authorList>
            <person name="Tisza M.J."/>
            <person name="Buck C.B."/>
        </authorList>
    </citation>
    <scope>NUCLEOTIDE SEQUENCE</scope>
    <source>
        <strain evidence="1">Ct6GI21</strain>
    </source>
</reference>
<sequence length="71" mass="8322">MKGSVIIKKEQEPNGVMYYMTGKRDVLTNYDMNGNYTEEAITIKENVHNRFTKLMDAIAYAKEQEYSYMIV</sequence>
<accession>A0A8S5U482</accession>